<keyword evidence="3" id="KW-0479">Metal-binding</keyword>
<dbReference type="Pfam" id="PF20644">
    <property type="entry name" value="Rrn7_cyclin_N"/>
    <property type="match status" value="1"/>
</dbReference>
<feature type="domain" description="Rrn7/TAF1B C-terminal cyclin" evidence="12">
    <location>
        <begin position="286"/>
        <end position="457"/>
    </location>
</feature>
<evidence type="ECO:0000256" key="3">
    <source>
        <dbReference type="ARBA" id="ARBA00022723"/>
    </source>
</evidence>
<feature type="region of interest" description="Disordered" evidence="10">
    <location>
        <begin position="40"/>
        <end position="67"/>
    </location>
</feature>
<feature type="domain" description="Rrn7/TAF1B N-terminal cyclin" evidence="11">
    <location>
        <begin position="192"/>
        <end position="265"/>
    </location>
</feature>
<sequence length="577" mass="64507">MAPRRKCPVCGSKQWRKDSSSGMLTCAEGHVLQSHITEAGEAGDYGPHTMKKRTLKSTRKKKGEVSKADPKLYHGERARFHHYQCLQVLLRKQVAALMTLWSLPPEFEIICRDLWALHLSAIPNPPPPEPFHHIQDMNSGATTLGGHVAKDTDGWQQNDAQPNARTSSFRDEDGVDAELEALLQESSEVSSTDLDSSEEEHPLPRQKLHVKRSGSCAGYFDPPDSTIAILVLACWTIRVPVVYMDFVSAIEGHSIPYLDHVRFLPPSLTCHLTKHAVQALSPHNAPKAPSLHRLVSRFAYLLYSNFGVVIPPLNVAPVLWRVIRQCFCSTPQLYLLTKQLGCVLSLPTSPHHSVAPSLSDIEGDSHYDNEPPEVALVSTAIIVLKLVYGLDGKMRLPTDPEEAACTFPDLGKFLASVKEARDAKPFVNNHPFSARIPVSIGDLEDEALDEYLDFCEKVLVGPQDTEQRVLDNYFPLTNEGRQQGAVGKDLMTNALPSIKVNHDKPGILRPGESYTIYHSDDILGNLVPDLDVLMERASRWAGVSCDYLCTVVERYERRLVRWWHTERRKAPGHMRQL</sequence>
<keyword evidence="9" id="KW-0539">Nucleus</keyword>
<feature type="compositionally biased region" description="Basic residues" evidence="10">
    <location>
        <begin position="49"/>
        <end position="62"/>
    </location>
</feature>
<keyword evidence="5" id="KW-0862">Zinc</keyword>
<organism evidence="13 14">
    <name type="scientific">Scleroderma citrinum Foug A</name>
    <dbReference type="NCBI Taxonomy" id="1036808"/>
    <lineage>
        <taxon>Eukaryota</taxon>
        <taxon>Fungi</taxon>
        <taxon>Dikarya</taxon>
        <taxon>Basidiomycota</taxon>
        <taxon>Agaricomycotina</taxon>
        <taxon>Agaricomycetes</taxon>
        <taxon>Agaricomycetidae</taxon>
        <taxon>Boletales</taxon>
        <taxon>Sclerodermatineae</taxon>
        <taxon>Sclerodermataceae</taxon>
        <taxon>Scleroderma</taxon>
    </lineage>
</organism>
<dbReference type="PANTHER" id="PTHR31576:SF2">
    <property type="entry name" value="TATA BOX-BINDING PROTEIN-ASSOCIATED FACTOR RNA POLYMERASE I SUBUNIT B"/>
    <property type="match status" value="1"/>
</dbReference>
<dbReference type="InParanoid" id="A0A0C3ELL1"/>
<keyword evidence="6" id="KW-0805">Transcription regulation</keyword>
<reference evidence="13 14" key="1">
    <citation type="submission" date="2014-04" db="EMBL/GenBank/DDBJ databases">
        <authorList>
            <consortium name="DOE Joint Genome Institute"/>
            <person name="Kuo A."/>
            <person name="Kohler A."/>
            <person name="Nagy L.G."/>
            <person name="Floudas D."/>
            <person name="Copeland A."/>
            <person name="Barry K.W."/>
            <person name="Cichocki N."/>
            <person name="Veneault-Fourrey C."/>
            <person name="LaButti K."/>
            <person name="Lindquist E.A."/>
            <person name="Lipzen A."/>
            <person name="Lundell T."/>
            <person name="Morin E."/>
            <person name="Murat C."/>
            <person name="Sun H."/>
            <person name="Tunlid A."/>
            <person name="Henrissat B."/>
            <person name="Grigoriev I.V."/>
            <person name="Hibbett D.S."/>
            <person name="Martin F."/>
            <person name="Nordberg H.P."/>
            <person name="Cantor M.N."/>
            <person name="Hua S.X."/>
        </authorList>
    </citation>
    <scope>NUCLEOTIDE SEQUENCE [LARGE SCALE GENOMIC DNA]</scope>
    <source>
        <strain evidence="13 14">Foug A</strain>
    </source>
</reference>
<dbReference type="Proteomes" id="UP000053989">
    <property type="component" value="Unassembled WGS sequence"/>
</dbReference>
<evidence type="ECO:0000259" key="12">
    <source>
        <dbReference type="Pfam" id="PF20645"/>
    </source>
</evidence>
<name>A0A0C3ELL1_9AGAM</name>
<dbReference type="InterPro" id="IPR048540">
    <property type="entry name" value="Rrn7_cyclin_N"/>
</dbReference>
<comment type="similarity">
    <text evidence="2">Belongs to the RRN7/TAF1B family.</text>
</comment>
<feature type="region of interest" description="Disordered" evidence="10">
    <location>
        <begin position="139"/>
        <end position="171"/>
    </location>
</feature>
<dbReference type="GO" id="GO:0070860">
    <property type="term" value="C:RNA polymerase I core factor complex"/>
    <property type="evidence" value="ECO:0007669"/>
    <property type="project" value="InterPro"/>
</dbReference>
<dbReference type="GO" id="GO:0008270">
    <property type="term" value="F:zinc ion binding"/>
    <property type="evidence" value="ECO:0007669"/>
    <property type="project" value="UniProtKB-KW"/>
</dbReference>
<gene>
    <name evidence="13" type="ORF">SCLCIDRAFT_13532</name>
</gene>
<keyword evidence="8" id="KW-0804">Transcription</keyword>
<evidence type="ECO:0000256" key="10">
    <source>
        <dbReference type="SAM" id="MobiDB-lite"/>
    </source>
</evidence>
<dbReference type="InterPro" id="IPR048538">
    <property type="entry name" value="Rrn7_cyclin_C"/>
</dbReference>
<comment type="subcellular location">
    <subcellularLocation>
        <location evidence="1">Nucleus</location>
        <location evidence="1">Nucleolus</location>
    </subcellularLocation>
</comment>
<evidence type="ECO:0000259" key="11">
    <source>
        <dbReference type="Pfam" id="PF20644"/>
    </source>
</evidence>
<dbReference type="AlphaFoldDB" id="A0A0C3ELL1"/>
<dbReference type="EMBL" id="KN822008">
    <property type="protein sequence ID" value="KIM68791.1"/>
    <property type="molecule type" value="Genomic_DNA"/>
</dbReference>
<protein>
    <recommendedName>
        <fullName evidence="15">RRN7-type domain-containing protein</fullName>
    </recommendedName>
</protein>
<evidence type="ECO:0000256" key="7">
    <source>
        <dbReference type="ARBA" id="ARBA00023125"/>
    </source>
</evidence>
<evidence type="ECO:0000256" key="4">
    <source>
        <dbReference type="ARBA" id="ARBA00022771"/>
    </source>
</evidence>
<evidence type="ECO:0000256" key="9">
    <source>
        <dbReference type="ARBA" id="ARBA00023242"/>
    </source>
</evidence>
<evidence type="ECO:0000256" key="5">
    <source>
        <dbReference type="ARBA" id="ARBA00022833"/>
    </source>
</evidence>
<evidence type="ECO:0000256" key="6">
    <source>
        <dbReference type="ARBA" id="ARBA00023015"/>
    </source>
</evidence>
<feature type="compositionally biased region" description="Polar residues" evidence="10">
    <location>
        <begin position="154"/>
        <end position="167"/>
    </location>
</feature>
<dbReference type="OrthoDB" id="428577at2759"/>
<dbReference type="HOGENOM" id="CLU_029055_0_0_1"/>
<reference evidence="14" key="2">
    <citation type="submission" date="2015-01" db="EMBL/GenBank/DDBJ databases">
        <title>Evolutionary Origins and Diversification of the Mycorrhizal Mutualists.</title>
        <authorList>
            <consortium name="DOE Joint Genome Institute"/>
            <consortium name="Mycorrhizal Genomics Consortium"/>
            <person name="Kohler A."/>
            <person name="Kuo A."/>
            <person name="Nagy L.G."/>
            <person name="Floudas D."/>
            <person name="Copeland A."/>
            <person name="Barry K.W."/>
            <person name="Cichocki N."/>
            <person name="Veneault-Fourrey C."/>
            <person name="LaButti K."/>
            <person name="Lindquist E.A."/>
            <person name="Lipzen A."/>
            <person name="Lundell T."/>
            <person name="Morin E."/>
            <person name="Murat C."/>
            <person name="Riley R."/>
            <person name="Ohm R."/>
            <person name="Sun H."/>
            <person name="Tunlid A."/>
            <person name="Henrissat B."/>
            <person name="Grigoriev I.V."/>
            <person name="Hibbett D.S."/>
            <person name="Martin F."/>
        </authorList>
    </citation>
    <scope>NUCLEOTIDE SEQUENCE [LARGE SCALE GENOMIC DNA]</scope>
    <source>
        <strain evidence="14">Foug A</strain>
    </source>
</reference>
<evidence type="ECO:0000256" key="8">
    <source>
        <dbReference type="ARBA" id="ARBA00023163"/>
    </source>
</evidence>
<dbReference type="Pfam" id="PF20645">
    <property type="entry name" value="Rrn7_cyclin_C"/>
    <property type="match status" value="1"/>
</dbReference>
<evidence type="ECO:0008006" key="15">
    <source>
        <dbReference type="Google" id="ProtNLM"/>
    </source>
</evidence>
<keyword evidence="4" id="KW-0863">Zinc-finger</keyword>
<dbReference type="STRING" id="1036808.A0A0C3ELL1"/>
<dbReference type="PANTHER" id="PTHR31576">
    <property type="entry name" value="TATA BOX-BINDING PROTEIN-ASSOCIATED FACTOR RNA POLYMERASE I SUBUNIT B"/>
    <property type="match status" value="1"/>
</dbReference>
<dbReference type="GO" id="GO:0001164">
    <property type="term" value="F:RNA polymerase I core promoter sequence-specific DNA binding"/>
    <property type="evidence" value="ECO:0007669"/>
    <property type="project" value="InterPro"/>
</dbReference>
<dbReference type="InterPro" id="IPR033599">
    <property type="entry name" value="TAF1B/Rrn7"/>
</dbReference>
<evidence type="ECO:0000256" key="2">
    <source>
        <dbReference type="ARBA" id="ARBA00006899"/>
    </source>
</evidence>
<dbReference type="FunCoup" id="A0A0C3ELL1">
    <property type="interactions" value="49"/>
</dbReference>
<proteinExistence type="inferred from homology"/>
<keyword evidence="7" id="KW-0238">DNA-binding</keyword>
<feature type="region of interest" description="Disordered" evidence="10">
    <location>
        <begin position="186"/>
        <end position="208"/>
    </location>
</feature>
<evidence type="ECO:0000256" key="1">
    <source>
        <dbReference type="ARBA" id="ARBA00004604"/>
    </source>
</evidence>
<evidence type="ECO:0000313" key="13">
    <source>
        <dbReference type="EMBL" id="KIM68791.1"/>
    </source>
</evidence>
<accession>A0A0C3ELL1</accession>
<evidence type="ECO:0000313" key="14">
    <source>
        <dbReference type="Proteomes" id="UP000053989"/>
    </source>
</evidence>
<keyword evidence="14" id="KW-1185">Reference proteome</keyword>
<dbReference type="GO" id="GO:0042790">
    <property type="term" value="P:nucleolar large rRNA transcription by RNA polymerase I"/>
    <property type="evidence" value="ECO:0007669"/>
    <property type="project" value="TreeGrafter"/>
</dbReference>